<gene>
    <name evidence="3" type="ORF">SAMN04489742_2625</name>
</gene>
<evidence type="ECO:0000256" key="2">
    <source>
        <dbReference type="PIRSR" id="PIRSR613078-2"/>
    </source>
</evidence>
<reference evidence="3 4" key="1">
    <citation type="submission" date="2016-10" db="EMBL/GenBank/DDBJ databases">
        <authorList>
            <person name="de Groot N.N."/>
        </authorList>
    </citation>
    <scope>NUCLEOTIDE SEQUENCE [LARGE SCALE GENOMIC DNA]</scope>
    <source>
        <strain evidence="3 4">DSM 20117</strain>
    </source>
</reference>
<dbReference type="SUPFAM" id="SSF53254">
    <property type="entry name" value="Phosphoglycerate mutase-like"/>
    <property type="match status" value="1"/>
</dbReference>
<evidence type="ECO:0000313" key="4">
    <source>
        <dbReference type="Proteomes" id="UP000181917"/>
    </source>
</evidence>
<dbReference type="PROSITE" id="PS00175">
    <property type="entry name" value="PG_MUTASE"/>
    <property type="match status" value="1"/>
</dbReference>
<evidence type="ECO:0000313" key="3">
    <source>
        <dbReference type="EMBL" id="SDQ80284.1"/>
    </source>
</evidence>
<dbReference type="PANTHER" id="PTHR48100">
    <property type="entry name" value="BROAD-SPECIFICITY PHOSPHATASE YOR283W-RELATED"/>
    <property type="match status" value="1"/>
</dbReference>
<feature type="active site" description="Proton donor/acceptor" evidence="1">
    <location>
        <position position="93"/>
    </location>
</feature>
<feature type="binding site" evidence="2">
    <location>
        <begin position="19"/>
        <end position="26"/>
    </location>
    <ligand>
        <name>substrate</name>
    </ligand>
</feature>
<dbReference type="KEGG" id="acry:AC20117_04315"/>
<dbReference type="STRING" id="37928.SAMN04489742_2625"/>
<accession>A0A1H1DUX7</accession>
<protein>
    <submittedName>
        <fullName evidence="3">Probable phosphoglycerate mutase</fullName>
    </submittedName>
</protein>
<feature type="binding site" evidence="2">
    <location>
        <position position="69"/>
    </location>
    <ligand>
        <name>substrate</name>
    </ligand>
</feature>
<dbReference type="GO" id="GO:0005737">
    <property type="term" value="C:cytoplasm"/>
    <property type="evidence" value="ECO:0007669"/>
    <property type="project" value="TreeGrafter"/>
</dbReference>
<dbReference type="SMART" id="SM00855">
    <property type="entry name" value="PGAM"/>
    <property type="match status" value="1"/>
</dbReference>
<dbReference type="GO" id="GO:0016791">
    <property type="term" value="F:phosphatase activity"/>
    <property type="evidence" value="ECO:0007669"/>
    <property type="project" value="TreeGrafter"/>
</dbReference>
<dbReference type="InterPro" id="IPR050275">
    <property type="entry name" value="PGM_Phosphatase"/>
</dbReference>
<dbReference type="InterPro" id="IPR001345">
    <property type="entry name" value="PG/BPGM_mutase_AS"/>
</dbReference>
<dbReference type="InterPro" id="IPR013078">
    <property type="entry name" value="His_Pase_superF_clade-1"/>
</dbReference>
<dbReference type="EMBL" id="FNKH01000002">
    <property type="protein sequence ID" value="SDQ80284.1"/>
    <property type="molecule type" value="Genomic_DNA"/>
</dbReference>
<dbReference type="CDD" id="cd07067">
    <property type="entry name" value="HP_PGM_like"/>
    <property type="match status" value="1"/>
</dbReference>
<dbReference type="PANTHER" id="PTHR48100:SF62">
    <property type="entry name" value="GLUCOSYL-3-PHOSPHOGLYCERATE PHOSPHATASE"/>
    <property type="match status" value="1"/>
</dbReference>
<dbReference type="InterPro" id="IPR029033">
    <property type="entry name" value="His_PPase_superfam"/>
</dbReference>
<feature type="active site" description="Tele-phosphohistidine intermediate" evidence="1">
    <location>
        <position position="20"/>
    </location>
</feature>
<dbReference type="Proteomes" id="UP000181917">
    <property type="component" value="Unassembled WGS sequence"/>
</dbReference>
<keyword evidence="4" id="KW-1185">Reference proteome</keyword>
<dbReference type="RefSeq" id="WP_074700835.1">
    <property type="nucleotide sequence ID" value="NZ_CP018863.1"/>
</dbReference>
<name>A0A1H1DUX7_9MICC</name>
<proteinExistence type="predicted"/>
<organism evidence="3 4">
    <name type="scientific">Crystallibacter crystallopoietes</name>
    <dbReference type="NCBI Taxonomy" id="37928"/>
    <lineage>
        <taxon>Bacteria</taxon>
        <taxon>Bacillati</taxon>
        <taxon>Actinomycetota</taxon>
        <taxon>Actinomycetes</taxon>
        <taxon>Micrococcales</taxon>
        <taxon>Micrococcaceae</taxon>
        <taxon>Crystallibacter</taxon>
    </lineage>
</organism>
<dbReference type="AlphaFoldDB" id="A0A1H1DUX7"/>
<dbReference type="Pfam" id="PF00300">
    <property type="entry name" value="His_Phos_1"/>
    <property type="match status" value="1"/>
</dbReference>
<sequence length="227" mass="25395">MQNAHPSPRRQRPRLVLWRHGQTEWNVLEKAQGQADVPLDDTGRIQAKQAAAMLATFDPAFIWSSDLQRARDTAQELAALTGRDLELDARLREYHVGIRQGTTFAEFQSKHPDIYEKFFSEENYRVPGAELPSEVNERMKAVIDEAAAAVNDGETGVLVGHGAALRSGLLAFFEAPPHLREMFAGMANCAWTVLEKHAERGWQIIDYNAQTLPHASSVLADEMPVEH</sequence>
<dbReference type="Gene3D" id="3.40.50.1240">
    <property type="entry name" value="Phosphoglycerate mutase-like"/>
    <property type="match status" value="1"/>
</dbReference>
<evidence type="ECO:0000256" key="1">
    <source>
        <dbReference type="PIRSR" id="PIRSR613078-1"/>
    </source>
</evidence>
<dbReference type="OrthoDB" id="4697614at2"/>